<accession>K1TGR8</accession>
<protein>
    <submittedName>
        <fullName evidence="2">CRISPR-associated protein, Csn1 family</fullName>
    </submittedName>
</protein>
<comment type="caution">
    <text evidence="2">The sequence shown here is derived from an EMBL/GenBank/DDBJ whole genome shotgun (WGS) entry which is preliminary data.</text>
</comment>
<feature type="non-terminal residue" evidence="2">
    <location>
        <position position="182"/>
    </location>
</feature>
<dbReference type="EMBL" id="AJWZ01003982">
    <property type="protein sequence ID" value="EKC66729.1"/>
    <property type="molecule type" value="Genomic_DNA"/>
</dbReference>
<dbReference type="InterPro" id="IPR028629">
    <property type="entry name" value="Cas9"/>
</dbReference>
<feature type="domain" description="CRISPR-associated endonuclease Cas9 REC lobe" evidence="1">
    <location>
        <begin position="4"/>
        <end position="177"/>
    </location>
</feature>
<dbReference type="AlphaFoldDB" id="K1TGR8"/>
<organism evidence="2">
    <name type="scientific">human gut metagenome</name>
    <dbReference type="NCBI Taxonomy" id="408170"/>
    <lineage>
        <taxon>unclassified sequences</taxon>
        <taxon>metagenomes</taxon>
        <taxon>organismal metagenomes</taxon>
    </lineage>
</organism>
<dbReference type="Pfam" id="PF16592">
    <property type="entry name" value="Cas9_REC"/>
    <property type="match status" value="1"/>
</dbReference>
<proteinExistence type="predicted"/>
<dbReference type="NCBIfam" id="TIGR01865">
    <property type="entry name" value="cas_Csn1"/>
    <property type="match status" value="1"/>
</dbReference>
<name>K1TGR8_9ZZZZ</name>
<dbReference type="GO" id="GO:0004519">
    <property type="term" value="F:endonuclease activity"/>
    <property type="evidence" value="ECO:0007669"/>
    <property type="project" value="InterPro"/>
</dbReference>
<dbReference type="InterPro" id="IPR032240">
    <property type="entry name" value="Cas9_REC"/>
</dbReference>
<evidence type="ECO:0000313" key="2">
    <source>
        <dbReference type="EMBL" id="EKC66729.1"/>
    </source>
</evidence>
<gene>
    <name evidence="2" type="ORF">OBE_05792</name>
</gene>
<reference evidence="2" key="1">
    <citation type="journal article" date="2013" name="Environ. Microbiol.">
        <title>Microbiota from the distal guts of lean and obese adolescents exhibit partial functional redundancy besides clear differences in community structure.</title>
        <authorList>
            <person name="Ferrer M."/>
            <person name="Ruiz A."/>
            <person name="Lanza F."/>
            <person name="Haange S.B."/>
            <person name="Oberbach A."/>
            <person name="Till H."/>
            <person name="Bargiela R."/>
            <person name="Campoy C."/>
            <person name="Segura M.T."/>
            <person name="Richter M."/>
            <person name="von Bergen M."/>
            <person name="Seifert J."/>
            <person name="Suarez A."/>
        </authorList>
    </citation>
    <scope>NUCLEOTIDE SEQUENCE</scope>
</reference>
<sequence>MKYSKNVWSVRKEAGKVYPWNFEQKIDTEESAQRFISRMVKHCTYIGGEEVLPKNSLLYEKFMVLNELNNLRINGERISVKLKQDIYEYLLKKEKKITKSKLIEFLQTHGEVEPQDTPEISGIDDGFTNKRANYCKFCRLFGVDTLTYEQEKIAEQIIFWSTVYGDTKKFVKKKIQDNYGDV</sequence>
<evidence type="ECO:0000259" key="1">
    <source>
        <dbReference type="Pfam" id="PF16592"/>
    </source>
</evidence>